<dbReference type="AlphaFoldDB" id="A0A5C2LKC0"/>
<protein>
    <submittedName>
        <fullName evidence="2">Uncharacterized protein</fullName>
    </submittedName>
</protein>
<evidence type="ECO:0000313" key="2">
    <source>
        <dbReference type="EMBL" id="QEP91674.1"/>
    </source>
</evidence>
<dbReference type="EMBL" id="CP043669">
    <property type="protein sequence ID" value="QEP91674.1"/>
    <property type="molecule type" value="Genomic_DNA"/>
</dbReference>
<keyword evidence="1" id="KW-0472">Membrane</keyword>
<keyword evidence="1" id="KW-0812">Transmembrane</keyword>
<organism evidence="2 3">
    <name type="scientific">Klebsiella pneumoniae</name>
    <dbReference type="NCBI Taxonomy" id="573"/>
    <lineage>
        <taxon>Bacteria</taxon>
        <taxon>Pseudomonadati</taxon>
        <taxon>Pseudomonadota</taxon>
        <taxon>Gammaproteobacteria</taxon>
        <taxon>Enterobacterales</taxon>
        <taxon>Enterobacteriaceae</taxon>
        <taxon>Klebsiella/Raoultella group</taxon>
        <taxon>Klebsiella</taxon>
        <taxon>Klebsiella pneumoniae complex</taxon>
    </lineage>
</organism>
<evidence type="ECO:0000313" key="3">
    <source>
        <dbReference type="Proteomes" id="UP000325096"/>
    </source>
</evidence>
<gene>
    <name evidence="2" type="ORF">FZ929_13735</name>
</gene>
<evidence type="ECO:0000256" key="1">
    <source>
        <dbReference type="SAM" id="Phobius"/>
    </source>
</evidence>
<keyword evidence="1" id="KW-1133">Transmembrane helix</keyword>
<feature type="transmembrane region" description="Helical" evidence="1">
    <location>
        <begin position="43"/>
        <end position="62"/>
    </location>
</feature>
<proteinExistence type="predicted"/>
<dbReference type="Proteomes" id="UP000325096">
    <property type="component" value="Chromosome"/>
</dbReference>
<name>A0A5C2LKC0_KLEPN</name>
<sequence>MALRFPLRVIASALRARTTILLILCDSEGYMKIIFTDVIEAQFLRIFIAVVSPFTALTIGNMRRGCYKERQSIIEKYFQMRVLPKGT</sequence>
<reference evidence="2 3" key="1">
    <citation type="submission" date="2019-08" db="EMBL/GenBank/DDBJ databases">
        <title>Emergence of NDM-5-producing hypervirulent Klebsiella pneumoniae from clinical infections.</title>
        <authorList>
            <person name="Shen Z."/>
            <person name="Zhang H."/>
            <person name="Li M."/>
        </authorList>
    </citation>
    <scope>NUCLEOTIDE SEQUENCE [LARGE SCALE GENOMIC DNA]</scope>
    <source>
        <strain evidence="2 3">RJ18-06</strain>
    </source>
</reference>
<accession>A0A5C2LKC0</accession>